<sequence>MYIYVHLHASNLGIEIDEFPGGPDGFELVSRFRYNHGTISITISNVSLLHCFALFLGMTEKVSPCNLLEQTETFLEGMFYWSWNSSGVVQKLMCSLHAKIAQNSDVNGFFASSSSSSDTTFGFRLLLSFFSEKAKEKVVTILVTKRRQ</sequence>
<keyword evidence="2" id="KW-1185">Reference proteome</keyword>
<organism evidence="1 2">
    <name type="scientific">Escallonia herrerae</name>
    <dbReference type="NCBI Taxonomy" id="1293975"/>
    <lineage>
        <taxon>Eukaryota</taxon>
        <taxon>Viridiplantae</taxon>
        <taxon>Streptophyta</taxon>
        <taxon>Embryophyta</taxon>
        <taxon>Tracheophyta</taxon>
        <taxon>Spermatophyta</taxon>
        <taxon>Magnoliopsida</taxon>
        <taxon>eudicotyledons</taxon>
        <taxon>Gunneridae</taxon>
        <taxon>Pentapetalae</taxon>
        <taxon>asterids</taxon>
        <taxon>campanulids</taxon>
        <taxon>Escalloniales</taxon>
        <taxon>Escalloniaceae</taxon>
        <taxon>Escallonia</taxon>
    </lineage>
</organism>
<evidence type="ECO:0000313" key="1">
    <source>
        <dbReference type="EMBL" id="KAK3029922.1"/>
    </source>
</evidence>
<gene>
    <name evidence="1" type="ORF">RJ639_039782</name>
</gene>
<dbReference type="AlphaFoldDB" id="A0AA88WLU5"/>
<proteinExistence type="predicted"/>
<accession>A0AA88WLU5</accession>
<evidence type="ECO:0000313" key="2">
    <source>
        <dbReference type="Proteomes" id="UP001188597"/>
    </source>
</evidence>
<dbReference type="EMBL" id="JAVXUP010000359">
    <property type="protein sequence ID" value="KAK3029922.1"/>
    <property type="molecule type" value="Genomic_DNA"/>
</dbReference>
<dbReference type="PANTHER" id="PTHR32370">
    <property type="entry name" value="OS12G0117600 PROTEIN"/>
    <property type="match status" value="1"/>
</dbReference>
<dbReference type="InterPro" id="IPR043454">
    <property type="entry name" value="NPH3/RPT2-like"/>
</dbReference>
<name>A0AA88WLU5_9ASTE</name>
<reference evidence="1" key="1">
    <citation type="submission" date="2022-12" db="EMBL/GenBank/DDBJ databases">
        <title>Draft genome assemblies for two species of Escallonia (Escalloniales).</title>
        <authorList>
            <person name="Chanderbali A."/>
            <person name="Dervinis C."/>
            <person name="Anghel I."/>
            <person name="Soltis D."/>
            <person name="Soltis P."/>
            <person name="Zapata F."/>
        </authorList>
    </citation>
    <scope>NUCLEOTIDE SEQUENCE</scope>
    <source>
        <strain evidence="1">UCBG64.0493</strain>
        <tissue evidence="1">Leaf</tissue>
    </source>
</reference>
<dbReference type="Proteomes" id="UP001188597">
    <property type="component" value="Unassembled WGS sequence"/>
</dbReference>
<protein>
    <submittedName>
        <fullName evidence="1">Uncharacterized protein</fullName>
    </submittedName>
</protein>
<comment type="caution">
    <text evidence="1">The sequence shown here is derived from an EMBL/GenBank/DDBJ whole genome shotgun (WGS) entry which is preliminary data.</text>
</comment>